<evidence type="ECO:0000256" key="7">
    <source>
        <dbReference type="ARBA" id="ARBA00023136"/>
    </source>
</evidence>
<organism evidence="13 14">
    <name type="scientific">Trichonephila inaurata madagascariensis</name>
    <dbReference type="NCBI Taxonomy" id="2747483"/>
    <lineage>
        <taxon>Eukaryota</taxon>
        <taxon>Metazoa</taxon>
        <taxon>Ecdysozoa</taxon>
        <taxon>Arthropoda</taxon>
        <taxon>Chelicerata</taxon>
        <taxon>Arachnida</taxon>
        <taxon>Araneae</taxon>
        <taxon>Araneomorphae</taxon>
        <taxon>Entelegynae</taxon>
        <taxon>Araneoidea</taxon>
        <taxon>Nephilidae</taxon>
        <taxon>Trichonephila</taxon>
        <taxon>Trichonephila inaurata</taxon>
    </lineage>
</organism>
<feature type="domain" description="Ionotropic glutamate receptor L-glutamate and glycine-binding" evidence="12">
    <location>
        <begin position="23"/>
        <end position="109"/>
    </location>
</feature>
<keyword evidence="8" id="KW-0675">Receptor</keyword>
<gene>
    <name evidence="13" type="primary">AVEN_241521_1</name>
    <name evidence="13" type="ORF">TNIN_414321</name>
</gene>
<keyword evidence="3" id="KW-1003">Cell membrane</keyword>
<name>A0A8X6X7W2_9ARAC</name>
<evidence type="ECO:0000256" key="3">
    <source>
        <dbReference type="ARBA" id="ARBA00022475"/>
    </source>
</evidence>
<sequence>MDCGCFEQRTRIFEIYPSGDGRPNISGIEGRFLEIIMTNLGKNYEIITPEDGEFGTELTFGIWTGVIGMLHRGEADITVANLGVYEDRYRTVDFGIPYLLDGLTYAILKQNDHWKIFSFFL</sequence>
<keyword evidence="4" id="KW-0812">Transmembrane</keyword>
<dbReference type="EMBL" id="BMAV01006614">
    <property type="protein sequence ID" value="GFY48698.1"/>
    <property type="molecule type" value="Genomic_DNA"/>
</dbReference>
<evidence type="ECO:0000313" key="13">
    <source>
        <dbReference type="EMBL" id="GFY48698.1"/>
    </source>
</evidence>
<accession>A0A8X6X7W2</accession>
<keyword evidence="10" id="KW-1071">Ligand-gated ion channel</keyword>
<reference evidence="13" key="1">
    <citation type="submission" date="2020-08" db="EMBL/GenBank/DDBJ databases">
        <title>Multicomponent nature underlies the extraordinary mechanical properties of spider dragline silk.</title>
        <authorList>
            <person name="Kono N."/>
            <person name="Nakamura H."/>
            <person name="Mori M."/>
            <person name="Yoshida Y."/>
            <person name="Ohtoshi R."/>
            <person name="Malay A.D."/>
            <person name="Moran D.A.P."/>
            <person name="Tomita M."/>
            <person name="Numata K."/>
            <person name="Arakawa K."/>
        </authorList>
    </citation>
    <scope>NUCLEOTIDE SEQUENCE</scope>
</reference>
<dbReference type="AlphaFoldDB" id="A0A8X6X7W2"/>
<keyword evidence="5" id="KW-1133">Transmembrane helix</keyword>
<dbReference type="Proteomes" id="UP000886998">
    <property type="component" value="Unassembled WGS sequence"/>
</dbReference>
<dbReference type="PANTHER" id="PTHR42643:SF24">
    <property type="entry name" value="IONOTROPIC RECEPTOR 60A"/>
    <property type="match status" value="1"/>
</dbReference>
<protein>
    <submittedName>
        <fullName evidence="13">Lig_chan-Glu_bd domain-containing protein</fullName>
    </submittedName>
</protein>
<keyword evidence="14" id="KW-1185">Reference proteome</keyword>
<keyword evidence="6" id="KW-0406">Ion transport</keyword>
<keyword evidence="7" id="KW-0472">Membrane</keyword>
<evidence type="ECO:0000256" key="1">
    <source>
        <dbReference type="ARBA" id="ARBA00004651"/>
    </source>
</evidence>
<dbReference type="GO" id="GO:0015276">
    <property type="term" value="F:ligand-gated monoatomic ion channel activity"/>
    <property type="evidence" value="ECO:0007669"/>
    <property type="project" value="InterPro"/>
</dbReference>
<evidence type="ECO:0000256" key="2">
    <source>
        <dbReference type="ARBA" id="ARBA00022448"/>
    </source>
</evidence>
<evidence type="ECO:0000256" key="11">
    <source>
        <dbReference type="ARBA" id="ARBA00023303"/>
    </source>
</evidence>
<evidence type="ECO:0000256" key="10">
    <source>
        <dbReference type="ARBA" id="ARBA00023286"/>
    </source>
</evidence>
<keyword evidence="11" id="KW-0407">Ion channel</keyword>
<dbReference type="Pfam" id="PF10613">
    <property type="entry name" value="Lig_chan-Glu_bd"/>
    <property type="match status" value="1"/>
</dbReference>
<dbReference type="SUPFAM" id="SSF53850">
    <property type="entry name" value="Periplasmic binding protein-like II"/>
    <property type="match status" value="1"/>
</dbReference>
<evidence type="ECO:0000256" key="4">
    <source>
        <dbReference type="ARBA" id="ARBA00022692"/>
    </source>
</evidence>
<dbReference type="GO" id="GO:0005886">
    <property type="term" value="C:plasma membrane"/>
    <property type="evidence" value="ECO:0007669"/>
    <property type="project" value="UniProtKB-SubCell"/>
</dbReference>
<dbReference type="Gene3D" id="3.40.190.10">
    <property type="entry name" value="Periplasmic binding protein-like II"/>
    <property type="match status" value="1"/>
</dbReference>
<keyword evidence="9" id="KW-0325">Glycoprotein</keyword>
<evidence type="ECO:0000256" key="8">
    <source>
        <dbReference type="ARBA" id="ARBA00023170"/>
    </source>
</evidence>
<evidence type="ECO:0000256" key="9">
    <source>
        <dbReference type="ARBA" id="ARBA00023180"/>
    </source>
</evidence>
<dbReference type="InterPro" id="IPR052192">
    <property type="entry name" value="Insect_Ionotropic_Sensory_Rcpt"/>
</dbReference>
<dbReference type="PANTHER" id="PTHR42643">
    <property type="entry name" value="IONOTROPIC RECEPTOR 20A-RELATED"/>
    <property type="match status" value="1"/>
</dbReference>
<dbReference type="InterPro" id="IPR019594">
    <property type="entry name" value="Glu/Gly-bd"/>
</dbReference>
<evidence type="ECO:0000256" key="6">
    <source>
        <dbReference type="ARBA" id="ARBA00023065"/>
    </source>
</evidence>
<comment type="subcellular location">
    <subcellularLocation>
        <location evidence="1">Cell membrane</location>
        <topology evidence="1">Multi-pass membrane protein</topology>
    </subcellularLocation>
</comment>
<dbReference type="OrthoDB" id="6435371at2759"/>
<evidence type="ECO:0000313" key="14">
    <source>
        <dbReference type="Proteomes" id="UP000886998"/>
    </source>
</evidence>
<evidence type="ECO:0000256" key="5">
    <source>
        <dbReference type="ARBA" id="ARBA00022989"/>
    </source>
</evidence>
<evidence type="ECO:0000259" key="12">
    <source>
        <dbReference type="Pfam" id="PF10613"/>
    </source>
</evidence>
<proteinExistence type="predicted"/>
<comment type="caution">
    <text evidence="13">The sequence shown here is derived from an EMBL/GenBank/DDBJ whole genome shotgun (WGS) entry which is preliminary data.</text>
</comment>
<keyword evidence="2" id="KW-0813">Transport</keyword>